<dbReference type="PANTHER" id="PTHR21240">
    <property type="entry name" value="2-AMINO-3-CARBOXYLMUCONATE-6-SEMIALDEHYDE DECARBOXYLASE"/>
    <property type="match status" value="1"/>
</dbReference>
<reference evidence="2 3" key="1">
    <citation type="submission" date="2023-08" db="EMBL/GenBank/DDBJ databases">
        <title>Nocardioides seae sp. nov., a bacterium isolated from a soil.</title>
        <authorList>
            <person name="Wang X."/>
        </authorList>
    </citation>
    <scope>NUCLEOTIDE SEQUENCE [LARGE SCALE GENOMIC DNA]</scope>
    <source>
        <strain evidence="2 3">YZH12</strain>
    </source>
</reference>
<evidence type="ECO:0000256" key="1">
    <source>
        <dbReference type="ARBA" id="ARBA00023239"/>
    </source>
</evidence>
<dbReference type="Gene3D" id="3.20.20.140">
    <property type="entry name" value="Metal-dependent hydrolases"/>
    <property type="match status" value="1"/>
</dbReference>
<gene>
    <name evidence="2" type="ORF">RDV89_03325</name>
</gene>
<comment type="caution">
    <text evidence="2">The sequence shown here is derived from an EMBL/GenBank/DDBJ whole genome shotgun (WGS) entry which is preliminary data.</text>
</comment>
<dbReference type="PANTHER" id="PTHR21240:SF28">
    <property type="entry name" value="ISO-OROTATE DECARBOXYLASE (EUROFUNG)"/>
    <property type="match status" value="1"/>
</dbReference>
<proteinExistence type="predicted"/>
<keyword evidence="1" id="KW-0456">Lyase</keyword>
<dbReference type="SUPFAM" id="SSF51556">
    <property type="entry name" value="Metallo-dependent hydrolases"/>
    <property type="match status" value="1"/>
</dbReference>
<dbReference type="EMBL" id="JAVYII010000001">
    <property type="protein sequence ID" value="MDT9592080.1"/>
    <property type="molecule type" value="Genomic_DNA"/>
</dbReference>
<dbReference type="Proteomes" id="UP001268542">
    <property type="component" value="Unassembled WGS sequence"/>
</dbReference>
<name>A0ABU3PTE9_9ACTN</name>
<accession>A0ABU3PTE9</accession>
<dbReference type="InterPro" id="IPR032466">
    <property type="entry name" value="Metal_Hydrolase"/>
</dbReference>
<dbReference type="RefSeq" id="WP_315731282.1">
    <property type="nucleotide sequence ID" value="NZ_JAVYII010000001.1"/>
</dbReference>
<sequence>MGDAVDVHQHLWSDTLVDRLRARSQPPYLRGWTLHLDGERPFEVDPTAHDVAARVAADEADGVGSAVVGISSPLGVEDLRSTSAGPLLAAYHADVEALPGHFRAWASVAADPDLDQLRHRLGTSRYVGLQVPATHLTTPAAWERAGALLDVVAAQGSVLFVHPGPEPARPGARDLPAWWAPTVGYTAQLQAAWWAWHAAGVRGDHPRLRVLFAAGAGLAPLLRERQALRDPEGLLARGVVDPHVYLDTSGHGPRALESLVRVVGIDALALGSDRPYAAPLDHLLDPAATHAVRVTNPHRLLDGAGRHLEGARP</sequence>
<dbReference type="InterPro" id="IPR032465">
    <property type="entry name" value="ACMSD"/>
</dbReference>
<keyword evidence="3" id="KW-1185">Reference proteome</keyword>
<organism evidence="2 3">
    <name type="scientific">Nocardioides imazamoxiresistens</name>
    <dbReference type="NCBI Taxonomy" id="3231893"/>
    <lineage>
        <taxon>Bacteria</taxon>
        <taxon>Bacillati</taxon>
        <taxon>Actinomycetota</taxon>
        <taxon>Actinomycetes</taxon>
        <taxon>Propionibacteriales</taxon>
        <taxon>Nocardioidaceae</taxon>
        <taxon>Nocardioides</taxon>
    </lineage>
</organism>
<evidence type="ECO:0000313" key="3">
    <source>
        <dbReference type="Proteomes" id="UP001268542"/>
    </source>
</evidence>
<evidence type="ECO:0000313" key="2">
    <source>
        <dbReference type="EMBL" id="MDT9592080.1"/>
    </source>
</evidence>
<protein>
    <submittedName>
        <fullName evidence="2">Amidohydrolase family protein</fullName>
    </submittedName>
</protein>